<evidence type="ECO:0000313" key="15">
    <source>
        <dbReference type="EMBL" id="QDT61375.1"/>
    </source>
</evidence>
<dbReference type="PANTHER" id="PTHR43294:SF21">
    <property type="entry name" value="CATION TRANSPORTING ATPASE"/>
    <property type="match status" value="1"/>
</dbReference>
<keyword evidence="10 13" id="KW-1133">Transmembrane helix</keyword>
<evidence type="ECO:0000256" key="13">
    <source>
        <dbReference type="SAM" id="Phobius"/>
    </source>
</evidence>
<dbReference type="SMART" id="SM00831">
    <property type="entry name" value="Cation_ATPase_N"/>
    <property type="match status" value="1"/>
</dbReference>
<dbReference type="GO" id="GO:1902600">
    <property type="term" value="P:proton transmembrane transport"/>
    <property type="evidence" value="ECO:0007669"/>
    <property type="project" value="TreeGrafter"/>
</dbReference>
<evidence type="ECO:0000256" key="3">
    <source>
        <dbReference type="ARBA" id="ARBA00022475"/>
    </source>
</evidence>
<dbReference type="SFLD" id="SFLDF00027">
    <property type="entry name" value="p-type_atpase"/>
    <property type="match status" value="1"/>
</dbReference>
<dbReference type="FunFam" id="1.20.1110.10:FF:000065">
    <property type="entry name" value="Sarcoplasmic/endoplasmic reticulum calcium ATPase 1"/>
    <property type="match status" value="1"/>
</dbReference>
<evidence type="ECO:0000256" key="1">
    <source>
        <dbReference type="ARBA" id="ARBA00004651"/>
    </source>
</evidence>
<dbReference type="PROSITE" id="PS00154">
    <property type="entry name" value="ATPASE_E1_E2"/>
    <property type="match status" value="1"/>
</dbReference>
<dbReference type="PRINTS" id="PR00119">
    <property type="entry name" value="CATATPASE"/>
</dbReference>
<dbReference type="Pfam" id="PF00122">
    <property type="entry name" value="E1-E2_ATPase"/>
    <property type="match status" value="1"/>
</dbReference>
<name>A0A517SYZ5_9BACT</name>
<feature type="region of interest" description="Disordered" evidence="12">
    <location>
        <begin position="1"/>
        <end position="23"/>
    </location>
</feature>
<evidence type="ECO:0000256" key="10">
    <source>
        <dbReference type="ARBA" id="ARBA00022989"/>
    </source>
</evidence>
<dbReference type="GO" id="GO:0005886">
    <property type="term" value="C:plasma membrane"/>
    <property type="evidence" value="ECO:0007669"/>
    <property type="project" value="UniProtKB-SubCell"/>
</dbReference>
<keyword evidence="7" id="KW-0067">ATP-binding</keyword>
<keyword evidence="3" id="KW-1003">Cell membrane</keyword>
<keyword evidence="6" id="KW-0547">Nucleotide-binding</keyword>
<dbReference type="Gene3D" id="3.40.50.1000">
    <property type="entry name" value="HAD superfamily/HAD-like"/>
    <property type="match status" value="1"/>
</dbReference>
<evidence type="ECO:0000256" key="4">
    <source>
        <dbReference type="ARBA" id="ARBA00022553"/>
    </source>
</evidence>
<feature type="domain" description="Cation-transporting P-type ATPase N-terminal" evidence="14">
    <location>
        <begin position="18"/>
        <end position="92"/>
    </location>
</feature>
<feature type="transmembrane region" description="Helical" evidence="13">
    <location>
        <begin position="875"/>
        <end position="895"/>
    </location>
</feature>
<evidence type="ECO:0000256" key="2">
    <source>
        <dbReference type="ARBA" id="ARBA00005675"/>
    </source>
</evidence>
<keyword evidence="16" id="KW-1185">Reference proteome</keyword>
<dbReference type="SUPFAM" id="SSF81660">
    <property type="entry name" value="Metal cation-transporting ATPase, ATP-binding domain N"/>
    <property type="match status" value="1"/>
</dbReference>
<comment type="similarity">
    <text evidence="2">Belongs to the cation transport ATPase (P-type) (TC 3.A.3) family. Type IIA subfamily.</text>
</comment>
<dbReference type="InterPro" id="IPR036412">
    <property type="entry name" value="HAD-like_sf"/>
</dbReference>
<dbReference type="Pfam" id="PF00689">
    <property type="entry name" value="Cation_ATPase_C"/>
    <property type="match status" value="1"/>
</dbReference>
<gene>
    <name evidence="15" type="ORF">SV7mr_39100</name>
</gene>
<dbReference type="SUPFAM" id="SSF81653">
    <property type="entry name" value="Calcium ATPase, transduction domain A"/>
    <property type="match status" value="1"/>
</dbReference>
<accession>A0A517SYZ5</accession>
<dbReference type="SFLD" id="SFLDG00002">
    <property type="entry name" value="C1.7:_P-type_atpase_like"/>
    <property type="match status" value="1"/>
</dbReference>
<evidence type="ECO:0000256" key="9">
    <source>
        <dbReference type="ARBA" id="ARBA00022967"/>
    </source>
</evidence>
<dbReference type="PRINTS" id="PR00120">
    <property type="entry name" value="HATPASE"/>
</dbReference>
<proteinExistence type="inferred from homology"/>
<dbReference type="InterPro" id="IPR018303">
    <property type="entry name" value="ATPase_P-typ_P_site"/>
</dbReference>
<dbReference type="InterPro" id="IPR006068">
    <property type="entry name" value="ATPase_P-typ_cation-transptr_C"/>
</dbReference>
<dbReference type="InterPro" id="IPR001757">
    <property type="entry name" value="P_typ_ATPase"/>
</dbReference>
<dbReference type="PANTHER" id="PTHR43294">
    <property type="entry name" value="SODIUM/POTASSIUM-TRANSPORTING ATPASE SUBUNIT ALPHA"/>
    <property type="match status" value="1"/>
</dbReference>
<evidence type="ECO:0000256" key="6">
    <source>
        <dbReference type="ARBA" id="ARBA00022741"/>
    </source>
</evidence>
<dbReference type="SFLD" id="SFLDS00003">
    <property type="entry name" value="Haloacid_Dehalogenase"/>
    <property type="match status" value="1"/>
</dbReference>
<evidence type="ECO:0000256" key="12">
    <source>
        <dbReference type="SAM" id="MobiDB-lite"/>
    </source>
</evidence>
<dbReference type="NCBIfam" id="TIGR01494">
    <property type="entry name" value="ATPase_P-type"/>
    <property type="match status" value="2"/>
</dbReference>
<dbReference type="GO" id="GO:0005524">
    <property type="term" value="F:ATP binding"/>
    <property type="evidence" value="ECO:0007669"/>
    <property type="project" value="UniProtKB-KW"/>
</dbReference>
<dbReference type="InterPro" id="IPR023299">
    <property type="entry name" value="ATPase_P-typ_cyto_dom_N"/>
</dbReference>
<dbReference type="Pfam" id="PF13246">
    <property type="entry name" value="Cation_ATPase"/>
    <property type="match status" value="1"/>
</dbReference>
<dbReference type="InterPro" id="IPR044492">
    <property type="entry name" value="P_typ_ATPase_HD_dom"/>
</dbReference>
<dbReference type="OrthoDB" id="211392at2"/>
<dbReference type="NCBIfam" id="TIGR01116">
    <property type="entry name" value="ATPase-IIA1_Ca"/>
    <property type="match status" value="1"/>
</dbReference>
<feature type="transmembrane region" description="Helical" evidence="13">
    <location>
        <begin position="285"/>
        <end position="313"/>
    </location>
</feature>
<dbReference type="RefSeq" id="WP_145275412.1">
    <property type="nucleotide sequence ID" value="NZ_CP036272.1"/>
</dbReference>
<evidence type="ECO:0000256" key="5">
    <source>
        <dbReference type="ARBA" id="ARBA00022692"/>
    </source>
</evidence>
<sequence>MSTDVSEEDNLKQLEQRPPHAESADSVIARLGTSAETGLANAEACERLKQFGRNTLQTAESVRWHQVLMRQFTDVLIVILVVAGLVSLAVGETTDAIAIFAIVVLNGLLGFAQEWKAERSLAALRQMLAPRCRVIRDGDEKELDAELLVPGDIVQIETGDRVPADLRLIRCMNLKMDESALTGESEASGKAIETLDASTDLAERTNMVWTGTAAAGGRGLGIVVATGQNTEFGRIAELTETIDRDTTPLQQKLSVLGKQLGVAAIVISIIVAITGWWMGKPLMEMFFTAVSLAVAVVPEGLPAVVTLTLALGVREMVRRKALLRRLRAAEGLGAATVICTDKTGTLTQNQMTVQRIWLVAGEVDVTGVGYDPAGHFEASGRKFDYRQRNDLMTLLRSGLQCNHARLKKQSDGWQPIGEPTESAIVVAAHKAWIDPNEQAEPVNEFSFSSDRKRMTVVTREAGKSVAHTKGAPEVLLPRCTEIFDGDAVRPMTPQDHQNATAAIESMAGRGLRTLAIARREVCEGDDCDEERVESDLTLLGIVGMMDPPRVEVPEAIKLAGAAGIRVFMITGDSPVTASAIARQIGLDIDEAIVGSQLEAMDDEALTTALAGNVVFARTTPEHKLRIVKLLQAQGHIVGMTGDGVNDAPALKKADIGIAMGKRGTDVAKGAADIVLTDDNFSSIIGAVEEGRRQYDNIQKFVRYLLSSNTGEVVAIFLNILIGGPLLFLPVQILWMNLVTDGLTAVALGLEPAEKDTMHRPPRRPDESVLTKSGMAMIAALGTYVGLASLWLFHHYLDDADPKSIAIAQTVAFTGIIVVEKINVLNFRSLSAPIWTIGFWSNPWVLVAIASTISLQVAAVYVPAMQSILHTVPLSLADWGLIVVVSLPVFVLVECIKAIGWIVRPKGGEPG</sequence>
<protein>
    <submittedName>
        <fullName evidence="15">Calcium-transporting ATPase 1</fullName>
    </submittedName>
</protein>
<evidence type="ECO:0000313" key="16">
    <source>
        <dbReference type="Proteomes" id="UP000315003"/>
    </source>
</evidence>
<dbReference type="Proteomes" id="UP000315003">
    <property type="component" value="Chromosome"/>
</dbReference>
<keyword evidence="9" id="KW-1278">Translocase</keyword>
<dbReference type="InterPro" id="IPR008250">
    <property type="entry name" value="ATPase_P-typ_transduc_dom_A_sf"/>
</dbReference>
<dbReference type="AlphaFoldDB" id="A0A517SYZ5"/>
<evidence type="ECO:0000259" key="14">
    <source>
        <dbReference type="SMART" id="SM00831"/>
    </source>
</evidence>
<dbReference type="Pfam" id="PF00690">
    <property type="entry name" value="Cation_ATPase_N"/>
    <property type="match status" value="1"/>
</dbReference>
<feature type="transmembrane region" description="Helical" evidence="13">
    <location>
        <begin position="804"/>
        <end position="823"/>
    </location>
</feature>
<evidence type="ECO:0000256" key="11">
    <source>
        <dbReference type="ARBA" id="ARBA00023136"/>
    </source>
</evidence>
<feature type="transmembrane region" description="Helical" evidence="13">
    <location>
        <begin position="773"/>
        <end position="792"/>
    </location>
</feature>
<dbReference type="Gene3D" id="3.40.1110.10">
    <property type="entry name" value="Calcium-transporting ATPase, cytoplasmic domain N"/>
    <property type="match status" value="1"/>
</dbReference>
<dbReference type="Gene3D" id="1.20.1110.10">
    <property type="entry name" value="Calcium-transporting ATPase, transmembrane domain"/>
    <property type="match status" value="1"/>
</dbReference>
<feature type="compositionally biased region" description="Basic and acidic residues" evidence="12">
    <location>
        <begin position="9"/>
        <end position="23"/>
    </location>
</feature>
<dbReference type="FunFam" id="2.70.150.10:FF:000160">
    <property type="entry name" value="Sarcoplasmic/endoplasmic reticulum calcium ATPase 1"/>
    <property type="match status" value="1"/>
</dbReference>
<dbReference type="InterPro" id="IPR023298">
    <property type="entry name" value="ATPase_P-typ_TM_dom_sf"/>
</dbReference>
<evidence type="ECO:0000256" key="7">
    <source>
        <dbReference type="ARBA" id="ARBA00022840"/>
    </source>
</evidence>
<organism evidence="15 16">
    <name type="scientific">Stieleria bergensis</name>
    <dbReference type="NCBI Taxonomy" id="2528025"/>
    <lineage>
        <taxon>Bacteria</taxon>
        <taxon>Pseudomonadati</taxon>
        <taxon>Planctomycetota</taxon>
        <taxon>Planctomycetia</taxon>
        <taxon>Pirellulales</taxon>
        <taxon>Pirellulaceae</taxon>
        <taxon>Stieleria</taxon>
    </lineage>
</organism>
<feature type="transmembrane region" description="Helical" evidence="13">
    <location>
        <begin position="700"/>
        <end position="721"/>
    </location>
</feature>
<dbReference type="SUPFAM" id="SSF56784">
    <property type="entry name" value="HAD-like"/>
    <property type="match status" value="1"/>
</dbReference>
<dbReference type="GO" id="GO:0016887">
    <property type="term" value="F:ATP hydrolysis activity"/>
    <property type="evidence" value="ECO:0007669"/>
    <property type="project" value="InterPro"/>
</dbReference>
<dbReference type="Gene3D" id="2.70.150.10">
    <property type="entry name" value="Calcium-transporting ATPase, cytoplasmic transduction domain A"/>
    <property type="match status" value="1"/>
</dbReference>
<feature type="transmembrane region" description="Helical" evidence="13">
    <location>
        <begin position="733"/>
        <end position="752"/>
    </location>
</feature>
<dbReference type="InterPro" id="IPR004014">
    <property type="entry name" value="ATPase_P-typ_cation-transptr_N"/>
</dbReference>
<feature type="transmembrane region" description="Helical" evidence="13">
    <location>
        <begin position="260"/>
        <end position="279"/>
    </location>
</feature>
<feature type="transmembrane region" description="Helical" evidence="13">
    <location>
        <begin position="72"/>
        <end position="90"/>
    </location>
</feature>
<reference evidence="15 16" key="1">
    <citation type="submission" date="2019-02" db="EMBL/GenBank/DDBJ databases">
        <title>Deep-cultivation of Planctomycetes and their phenomic and genomic characterization uncovers novel biology.</title>
        <authorList>
            <person name="Wiegand S."/>
            <person name="Jogler M."/>
            <person name="Boedeker C."/>
            <person name="Pinto D."/>
            <person name="Vollmers J."/>
            <person name="Rivas-Marin E."/>
            <person name="Kohn T."/>
            <person name="Peeters S.H."/>
            <person name="Heuer A."/>
            <person name="Rast P."/>
            <person name="Oberbeckmann S."/>
            <person name="Bunk B."/>
            <person name="Jeske O."/>
            <person name="Meyerdierks A."/>
            <person name="Storesund J.E."/>
            <person name="Kallscheuer N."/>
            <person name="Luecker S."/>
            <person name="Lage O.M."/>
            <person name="Pohl T."/>
            <person name="Merkel B.J."/>
            <person name="Hornburger P."/>
            <person name="Mueller R.-W."/>
            <person name="Bruemmer F."/>
            <person name="Labrenz M."/>
            <person name="Spormann A.M."/>
            <person name="Op den Camp H."/>
            <person name="Overmann J."/>
            <person name="Amann R."/>
            <person name="Jetten M.S.M."/>
            <person name="Mascher T."/>
            <person name="Medema M.H."/>
            <person name="Devos D.P."/>
            <person name="Kaster A.-K."/>
            <person name="Ovreas L."/>
            <person name="Rohde M."/>
            <person name="Galperin M.Y."/>
            <person name="Jogler C."/>
        </authorList>
    </citation>
    <scope>NUCLEOTIDE SEQUENCE [LARGE SCALE GENOMIC DNA]</scope>
    <source>
        <strain evidence="15 16">SV_7m_r</strain>
    </source>
</reference>
<keyword evidence="4" id="KW-0597">Phosphoprotein</keyword>
<dbReference type="InterPro" id="IPR059000">
    <property type="entry name" value="ATPase_P-type_domA"/>
</dbReference>
<dbReference type="SUPFAM" id="SSF81665">
    <property type="entry name" value="Calcium ATPase, transmembrane domain M"/>
    <property type="match status" value="1"/>
</dbReference>
<dbReference type="GO" id="GO:0005388">
    <property type="term" value="F:P-type calcium transporter activity"/>
    <property type="evidence" value="ECO:0007669"/>
    <property type="project" value="InterPro"/>
</dbReference>
<dbReference type="InterPro" id="IPR005782">
    <property type="entry name" value="P-type_ATPase_IIA"/>
</dbReference>
<keyword evidence="8" id="KW-0460">Magnesium</keyword>
<feature type="transmembrane region" description="Helical" evidence="13">
    <location>
        <begin position="96"/>
        <end position="112"/>
    </location>
</feature>
<evidence type="ECO:0000256" key="8">
    <source>
        <dbReference type="ARBA" id="ARBA00022842"/>
    </source>
</evidence>
<dbReference type="FunFam" id="3.40.50.1000:FF:000083">
    <property type="entry name" value="Sodium/potassium-transporting ATPase subunit alpha"/>
    <property type="match status" value="1"/>
</dbReference>
<dbReference type="InterPro" id="IPR023214">
    <property type="entry name" value="HAD_sf"/>
</dbReference>
<keyword evidence="11 13" id="KW-0472">Membrane</keyword>
<keyword evidence="5 13" id="KW-0812">Transmembrane</keyword>
<feature type="transmembrane region" description="Helical" evidence="13">
    <location>
        <begin position="843"/>
        <end position="863"/>
    </location>
</feature>
<dbReference type="InterPro" id="IPR050510">
    <property type="entry name" value="Cation_transp_ATPase_P-type"/>
</dbReference>
<comment type="subcellular location">
    <subcellularLocation>
        <location evidence="1">Cell membrane</location>
        <topology evidence="1">Multi-pass membrane protein</topology>
    </subcellularLocation>
</comment>
<dbReference type="EMBL" id="CP036272">
    <property type="protein sequence ID" value="QDT61375.1"/>
    <property type="molecule type" value="Genomic_DNA"/>
</dbReference>